<reference evidence="3" key="1">
    <citation type="journal article" date="2014" name="BMC Genomics">
        <title>The genome sequence of the biocontrol fungus Metarhizium anisopliae and comparative genomics of Metarhizium species.</title>
        <authorList>
            <person name="Pattemore J.A."/>
            <person name="Hane J.K."/>
            <person name="Williams A.H."/>
            <person name="Wilson B.A."/>
            <person name="Stodart B.J."/>
            <person name="Ash G.J."/>
        </authorList>
    </citation>
    <scope>NUCLEOTIDE SEQUENCE [LARGE SCALE GENOMIC DNA]</scope>
    <source>
        <strain evidence="3">BRIP 53293</strain>
    </source>
</reference>
<dbReference type="Proteomes" id="UP000054544">
    <property type="component" value="Unassembled WGS sequence"/>
</dbReference>
<keyword evidence="3" id="KW-1185">Reference proteome</keyword>
<evidence type="ECO:0000256" key="1">
    <source>
        <dbReference type="SAM" id="MobiDB-lite"/>
    </source>
</evidence>
<dbReference type="EMBL" id="KE384721">
    <property type="protein sequence ID" value="KJK82937.1"/>
    <property type="molecule type" value="Genomic_DNA"/>
</dbReference>
<protein>
    <submittedName>
        <fullName evidence="2">Uncharacterized protein</fullName>
    </submittedName>
</protein>
<gene>
    <name evidence="2" type="ORF">H634G_01065</name>
</gene>
<organism evidence="2 3">
    <name type="scientific">Metarhizium anisopliae BRIP 53293</name>
    <dbReference type="NCBI Taxonomy" id="1291518"/>
    <lineage>
        <taxon>Eukaryota</taxon>
        <taxon>Fungi</taxon>
        <taxon>Dikarya</taxon>
        <taxon>Ascomycota</taxon>
        <taxon>Pezizomycotina</taxon>
        <taxon>Sordariomycetes</taxon>
        <taxon>Hypocreomycetidae</taxon>
        <taxon>Hypocreales</taxon>
        <taxon>Clavicipitaceae</taxon>
        <taxon>Metarhizium</taxon>
    </lineage>
</organism>
<accession>A0A0D9P9J5</accession>
<evidence type="ECO:0000313" key="2">
    <source>
        <dbReference type="EMBL" id="KJK82937.1"/>
    </source>
</evidence>
<proteinExistence type="predicted"/>
<evidence type="ECO:0000313" key="3">
    <source>
        <dbReference type="Proteomes" id="UP000054544"/>
    </source>
</evidence>
<feature type="compositionally biased region" description="Basic and acidic residues" evidence="1">
    <location>
        <begin position="116"/>
        <end position="132"/>
    </location>
</feature>
<name>A0A0D9P9J5_METAN</name>
<dbReference type="AlphaFoldDB" id="A0A0D9P9J5"/>
<feature type="region of interest" description="Disordered" evidence="1">
    <location>
        <begin position="110"/>
        <end position="139"/>
    </location>
</feature>
<sequence>MDVQASSSNHPVAMLGGSQDGIMMPLTASSQAINVFTGQCDREPSAFAQRLPADARSLLWTKVWVPASRSCILLLNSNTTTKPAPTTNLQLCHGEWLEKVGVVDLSNNITPAANRRKPDKEGTVNGLRHEETTSTIAQT</sequence>